<dbReference type="AlphaFoldDB" id="A0A5P2B5I5"/>
<protein>
    <submittedName>
        <fullName evidence="1">Uncharacterized protein</fullName>
    </submittedName>
</protein>
<dbReference type="EMBL" id="CP029193">
    <property type="protein sequence ID" value="QES25832.1"/>
    <property type="molecule type" value="Genomic_DNA"/>
</dbReference>
<dbReference type="OrthoDB" id="4245893at2"/>
<dbReference type="Proteomes" id="UP000323046">
    <property type="component" value="Chromosome"/>
</dbReference>
<evidence type="ECO:0000313" key="2">
    <source>
        <dbReference type="Proteomes" id="UP000323046"/>
    </source>
</evidence>
<reference evidence="1 2" key="1">
    <citation type="submission" date="2018-05" db="EMBL/GenBank/DDBJ databases">
        <title>Streptomyces venezuelae.</title>
        <authorList>
            <person name="Kim W."/>
            <person name="Lee N."/>
            <person name="Cho B.-K."/>
        </authorList>
    </citation>
    <scope>NUCLEOTIDE SEQUENCE [LARGE SCALE GENOMIC DNA]</scope>
    <source>
        <strain evidence="1 2">ATCC 14583</strain>
    </source>
</reference>
<accession>A0A5P2B5I5</accession>
<proteinExistence type="predicted"/>
<dbReference type="RefSeq" id="WP_150165195.1">
    <property type="nucleotide sequence ID" value="NZ_CP029193.1"/>
</dbReference>
<sequence>MAAPDEHRIRFSTNVADTLQWAKRHGYRTAITGERIGPDAVALLLQRDTELIIVNVPATLHWDGERITVES</sequence>
<keyword evidence="2" id="KW-1185">Reference proteome</keyword>
<organism evidence="1 2">
    <name type="scientific">Streptomyces venezuelae</name>
    <dbReference type="NCBI Taxonomy" id="54571"/>
    <lineage>
        <taxon>Bacteria</taxon>
        <taxon>Bacillati</taxon>
        <taxon>Actinomycetota</taxon>
        <taxon>Actinomycetes</taxon>
        <taxon>Kitasatosporales</taxon>
        <taxon>Streptomycetaceae</taxon>
        <taxon>Streptomyces</taxon>
    </lineage>
</organism>
<name>A0A5P2B5I5_STRVZ</name>
<gene>
    <name evidence="1" type="ORF">DEJ47_04630</name>
</gene>
<evidence type="ECO:0000313" key="1">
    <source>
        <dbReference type="EMBL" id="QES25832.1"/>
    </source>
</evidence>